<evidence type="ECO:0000256" key="5">
    <source>
        <dbReference type="ARBA" id="ARBA00022679"/>
    </source>
</evidence>
<reference evidence="9 10" key="1">
    <citation type="submission" date="2020-08" db="EMBL/GenBank/DDBJ databases">
        <authorList>
            <person name="Liu C."/>
            <person name="Sun Q."/>
        </authorList>
    </citation>
    <scope>NUCLEOTIDE SEQUENCE [LARGE SCALE GENOMIC DNA]</scope>
    <source>
        <strain evidence="9 10">NSJ-61</strain>
    </source>
</reference>
<dbReference type="InterPro" id="IPR036662">
    <property type="entry name" value="PTS_EIIA_man-typ_sf"/>
</dbReference>
<keyword evidence="7" id="KW-0418">Kinase</keyword>
<dbReference type="PANTHER" id="PTHR33799:SF1">
    <property type="entry name" value="PTS SYSTEM MANNOSE-SPECIFIC EIIAB COMPONENT-RELATED"/>
    <property type="match status" value="1"/>
</dbReference>
<organism evidence="9 10">
    <name type="scientific">[Eubacterium] hominis</name>
    <dbReference type="NCBI Taxonomy" id="2764325"/>
    <lineage>
        <taxon>Bacteria</taxon>
        <taxon>Bacillati</taxon>
        <taxon>Bacillota</taxon>
        <taxon>Erysipelotrichia</taxon>
        <taxon>Erysipelotrichales</taxon>
        <taxon>Erysipelotrichaceae</taxon>
        <taxon>Amedibacillus</taxon>
    </lineage>
</organism>
<evidence type="ECO:0000256" key="2">
    <source>
        <dbReference type="ARBA" id="ARBA00022448"/>
    </source>
</evidence>
<sequence length="131" mass="14331">MTGLILVGHGNFASGMHSALRLLNGECEGLVSIDFQEGTSFEDLCEQLNKEIDKFENDKVIILTDLPGGSPFKAAALATFQYDHVKALTGINFPVLMEIALSKDYTEDIDQLIAQSIVNAREALMEIKLEA</sequence>
<comment type="subcellular location">
    <subcellularLocation>
        <location evidence="1">Cytoplasm</location>
    </subcellularLocation>
</comment>
<evidence type="ECO:0000256" key="7">
    <source>
        <dbReference type="ARBA" id="ARBA00022777"/>
    </source>
</evidence>
<dbReference type="KEGG" id="ehn:H9Q80_08120"/>
<keyword evidence="6" id="KW-0598">Phosphotransferase system</keyword>
<evidence type="ECO:0000259" key="8">
    <source>
        <dbReference type="PROSITE" id="PS51096"/>
    </source>
</evidence>
<evidence type="ECO:0000256" key="4">
    <source>
        <dbReference type="ARBA" id="ARBA00022597"/>
    </source>
</evidence>
<accession>A0A7G9GSW2</accession>
<keyword evidence="10" id="KW-1185">Reference proteome</keyword>
<dbReference type="GO" id="GO:0009401">
    <property type="term" value="P:phosphoenolpyruvate-dependent sugar phosphotransferase system"/>
    <property type="evidence" value="ECO:0007669"/>
    <property type="project" value="UniProtKB-KW"/>
</dbReference>
<feature type="domain" description="PTS EIIA type-4" evidence="8">
    <location>
        <begin position="1"/>
        <end position="124"/>
    </location>
</feature>
<gene>
    <name evidence="9" type="ORF">H9Q80_08120</name>
</gene>
<dbReference type="AlphaFoldDB" id="A0A7G9GSW2"/>
<dbReference type="SUPFAM" id="SSF53062">
    <property type="entry name" value="PTS system fructose IIA component-like"/>
    <property type="match status" value="1"/>
</dbReference>
<evidence type="ECO:0000256" key="6">
    <source>
        <dbReference type="ARBA" id="ARBA00022683"/>
    </source>
</evidence>
<dbReference type="CDD" id="cd00006">
    <property type="entry name" value="PTS_IIA_man"/>
    <property type="match status" value="1"/>
</dbReference>
<dbReference type="InterPro" id="IPR051471">
    <property type="entry name" value="Bacterial_PTS_sugar_comp"/>
</dbReference>
<keyword evidence="3" id="KW-0963">Cytoplasm</keyword>
<evidence type="ECO:0000256" key="1">
    <source>
        <dbReference type="ARBA" id="ARBA00004496"/>
    </source>
</evidence>
<dbReference type="Gene3D" id="3.40.50.510">
    <property type="entry name" value="Phosphotransferase system, mannose-type IIA component"/>
    <property type="match status" value="1"/>
</dbReference>
<name>A0A7G9GSW2_9FIRM</name>
<dbReference type="InterPro" id="IPR033887">
    <property type="entry name" value="PTS_IIA_man"/>
</dbReference>
<proteinExistence type="predicted"/>
<dbReference type="EMBL" id="CP060636">
    <property type="protein sequence ID" value="QNM13894.1"/>
    <property type="molecule type" value="Genomic_DNA"/>
</dbReference>
<dbReference type="GO" id="GO:0005737">
    <property type="term" value="C:cytoplasm"/>
    <property type="evidence" value="ECO:0007669"/>
    <property type="project" value="UniProtKB-SubCell"/>
</dbReference>
<dbReference type="PROSITE" id="PS51096">
    <property type="entry name" value="PTS_EIIA_TYPE_4"/>
    <property type="match status" value="1"/>
</dbReference>
<dbReference type="GO" id="GO:0016301">
    <property type="term" value="F:kinase activity"/>
    <property type="evidence" value="ECO:0007669"/>
    <property type="project" value="UniProtKB-KW"/>
</dbReference>
<dbReference type="InterPro" id="IPR004701">
    <property type="entry name" value="PTS_EIIA_man-typ"/>
</dbReference>
<evidence type="ECO:0000256" key="3">
    <source>
        <dbReference type="ARBA" id="ARBA00022490"/>
    </source>
</evidence>
<dbReference type="GO" id="GO:0016020">
    <property type="term" value="C:membrane"/>
    <property type="evidence" value="ECO:0007669"/>
    <property type="project" value="InterPro"/>
</dbReference>
<dbReference type="Pfam" id="PF03610">
    <property type="entry name" value="EIIA-man"/>
    <property type="match status" value="1"/>
</dbReference>
<keyword evidence="5" id="KW-0808">Transferase</keyword>
<dbReference type="RefSeq" id="WP_117451462.1">
    <property type="nucleotide sequence ID" value="NZ_CP060636.1"/>
</dbReference>
<dbReference type="Proteomes" id="UP000515856">
    <property type="component" value="Chromosome"/>
</dbReference>
<evidence type="ECO:0000313" key="10">
    <source>
        <dbReference type="Proteomes" id="UP000515856"/>
    </source>
</evidence>
<dbReference type="PANTHER" id="PTHR33799">
    <property type="entry name" value="PTS PERMEASE-RELATED-RELATED"/>
    <property type="match status" value="1"/>
</dbReference>
<protein>
    <submittedName>
        <fullName evidence="9">PTS sugar transporter subunit IIA</fullName>
    </submittedName>
</protein>
<keyword evidence="2" id="KW-0813">Transport</keyword>
<evidence type="ECO:0000313" key="9">
    <source>
        <dbReference type="EMBL" id="QNM13894.1"/>
    </source>
</evidence>
<keyword evidence="4 9" id="KW-0762">Sugar transport</keyword>